<dbReference type="HOGENOM" id="CLU_2891959_0_0_1"/>
<feature type="non-terminal residue" evidence="1">
    <location>
        <position position="63"/>
    </location>
</feature>
<dbReference type="Proteomes" id="UP000007174">
    <property type="component" value="Unassembled WGS sequence"/>
</dbReference>
<organism evidence="1 2">
    <name type="scientific">Colletotrichum higginsianum (strain IMI 349063)</name>
    <name type="common">Crucifer anthracnose fungus</name>
    <dbReference type="NCBI Taxonomy" id="759273"/>
    <lineage>
        <taxon>Eukaryota</taxon>
        <taxon>Fungi</taxon>
        <taxon>Dikarya</taxon>
        <taxon>Ascomycota</taxon>
        <taxon>Pezizomycotina</taxon>
        <taxon>Sordariomycetes</taxon>
        <taxon>Hypocreomycetidae</taxon>
        <taxon>Glomerellales</taxon>
        <taxon>Glomerellaceae</taxon>
        <taxon>Colletotrichum</taxon>
        <taxon>Colletotrichum destructivum species complex</taxon>
    </lineage>
</organism>
<dbReference type="VEuPathDB" id="FungiDB:CH63R_04464"/>
<gene>
    <name evidence="1" type="ORF">CH063_10382</name>
</gene>
<sequence length="63" mass="6731">MSKAAAVKEAVKESLLGAEEPVQLSAQTKARFIANATKDEATGELFMGPDEFTKAVAPEDEDF</sequence>
<evidence type="ECO:0000313" key="1">
    <source>
        <dbReference type="EMBL" id="CCF39595.1"/>
    </source>
</evidence>
<proteinExistence type="predicted"/>
<dbReference type="EMBL" id="CACQ02003579">
    <property type="protein sequence ID" value="CCF39595.1"/>
    <property type="molecule type" value="Genomic_DNA"/>
</dbReference>
<protein>
    <submittedName>
        <fullName evidence="1">Uncharacterized protein</fullName>
    </submittedName>
</protein>
<reference evidence="2" key="1">
    <citation type="journal article" date="2012" name="Nat. Genet.">
        <title>Lifestyle transitions in plant pathogenic Colletotrichum fungi deciphered by genome and transcriptome analyses.</title>
        <authorList>
            <person name="O'Connell R.J."/>
            <person name="Thon M.R."/>
            <person name="Hacquard S."/>
            <person name="Amyotte S.G."/>
            <person name="Kleemann J."/>
            <person name="Torres M.F."/>
            <person name="Damm U."/>
            <person name="Buiate E.A."/>
            <person name="Epstein L."/>
            <person name="Alkan N."/>
            <person name="Altmueller J."/>
            <person name="Alvarado-Balderrama L."/>
            <person name="Bauser C.A."/>
            <person name="Becker C."/>
            <person name="Birren B.W."/>
            <person name="Chen Z."/>
            <person name="Choi J."/>
            <person name="Crouch J.A."/>
            <person name="Duvick J.P."/>
            <person name="Farman M.A."/>
            <person name="Gan P."/>
            <person name="Heiman D."/>
            <person name="Henrissat B."/>
            <person name="Howard R.J."/>
            <person name="Kabbage M."/>
            <person name="Koch C."/>
            <person name="Kracher B."/>
            <person name="Kubo Y."/>
            <person name="Law A.D."/>
            <person name="Lebrun M.-H."/>
            <person name="Lee Y.-H."/>
            <person name="Miyara I."/>
            <person name="Moore N."/>
            <person name="Neumann U."/>
            <person name="Nordstroem K."/>
            <person name="Panaccione D.G."/>
            <person name="Panstruga R."/>
            <person name="Place M."/>
            <person name="Proctor R.H."/>
            <person name="Prusky D."/>
            <person name="Rech G."/>
            <person name="Reinhardt R."/>
            <person name="Rollins J.A."/>
            <person name="Rounsley S."/>
            <person name="Schardl C.L."/>
            <person name="Schwartz D.C."/>
            <person name="Shenoy N."/>
            <person name="Shirasu K."/>
            <person name="Sikhakolli U.R."/>
            <person name="Stueber K."/>
            <person name="Sukno S.A."/>
            <person name="Sweigard J.A."/>
            <person name="Takano Y."/>
            <person name="Takahara H."/>
            <person name="Trail F."/>
            <person name="van der Does H.C."/>
            <person name="Voll L.M."/>
            <person name="Will I."/>
            <person name="Young S."/>
            <person name="Zeng Q."/>
            <person name="Zhang J."/>
            <person name="Zhou S."/>
            <person name="Dickman M.B."/>
            <person name="Schulze-Lefert P."/>
            <person name="Ver Loren van Themaat E."/>
            <person name="Ma L.-J."/>
            <person name="Vaillancourt L.J."/>
        </authorList>
    </citation>
    <scope>NUCLEOTIDE SEQUENCE [LARGE SCALE GENOMIC DNA]</scope>
    <source>
        <strain evidence="2">IMI 349063</strain>
    </source>
</reference>
<dbReference type="STRING" id="759273.H1VH92"/>
<name>H1VH92_COLHI</name>
<evidence type="ECO:0000313" key="2">
    <source>
        <dbReference type="Proteomes" id="UP000007174"/>
    </source>
</evidence>
<dbReference type="AlphaFoldDB" id="H1VH92"/>
<accession>H1VH92</accession>